<dbReference type="InterPro" id="IPR008271">
    <property type="entry name" value="Ser/Thr_kinase_AS"/>
</dbReference>
<evidence type="ECO:0000256" key="12">
    <source>
        <dbReference type="ARBA" id="ARBA00047899"/>
    </source>
</evidence>
<dbReference type="InterPro" id="IPR045269">
    <property type="entry name" value="Atg1-like"/>
</dbReference>
<evidence type="ECO:0000259" key="17">
    <source>
        <dbReference type="PROSITE" id="PS50157"/>
    </source>
</evidence>
<dbReference type="Proteomes" id="UP001610335">
    <property type="component" value="Unassembled WGS sequence"/>
</dbReference>
<evidence type="ECO:0000256" key="10">
    <source>
        <dbReference type="ARBA" id="ARBA00023006"/>
    </source>
</evidence>
<dbReference type="SMART" id="SM00220">
    <property type="entry name" value="S_TKc"/>
    <property type="match status" value="1"/>
</dbReference>
<dbReference type="EC" id="2.7.11.1" evidence="2"/>
<evidence type="ECO:0000256" key="8">
    <source>
        <dbReference type="ARBA" id="ARBA00022777"/>
    </source>
</evidence>
<comment type="catalytic activity">
    <reaction evidence="13">
        <text>L-seryl-[protein] + ATP = O-phospho-L-seryl-[protein] + ADP + H(+)</text>
        <dbReference type="Rhea" id="RHEA:17989"/>
        <dbReference type="Rhea" id="RHEA-COMP:9863"/>
        <dbReference type="Rhea" id="RHEA-COMP:11604"/>
        <dbReference type="ChEBI" id="CHEBI:15378"/>
        <dbReference type="ChEBI" id="CHEBI:29999"/>
        <dbReference type="ChEBI" id="CHEBI:30616"/>
        <dbReference type="ChEBI" id="CHEBI:83421"/>
        <dbReference type="ChEBI" id="CHEBI:456216"/>
        <dbReference type="EC" id="2.7.11.1"/>
    </reaction>
</comment>
<keyword evidence="14" id="KW-0479">Metal-binding</keyword>
<dbReference type="PROSITE" id="PS50011">
    <property type="entry name" value="PROTEIN_KINASE_DOM"/>
    <property type="match status" value="1"/>
</dbReference>
<accession>A0ABR4HU75</accession>
<evidence type="ECO:0000256" key="13">
    <source>
        <dbReference type="ARBA" id="ARBA00048679"/>
    </source>
</evidence>
<evidence type="ECO:0000256" key="6">
    <source>
        <dbReference type="ARBA" id="ARBA00022679"/>
    </source>
</evidence>
<keyword evidence="8" id="KW-0418">Kinase</keyword>
<dbReference type="InterPro" id="IPR011009">
    <property type="entry name" value="Kinase-like_dom_sf"/>
</dbReference>
<feature type="compositionally biased region" description="Polar residues" evidence="15">
    <location>
        <begin position="486"/>
        <end position="515"/>
    </location>
</feature>
<gene>
    <name evidence="18" type="ORF">BDW59DRAFT_165580</name>
</gene>
<keyword evidence="19" id="KW-1185">Reference proteome</keyword>
<dbReference type="PROSITE" id="PS50157">
    <property type="entry name" value="ZINC_FINGER_C2H2_2"/>
    <property type="match status" value="2"/>
</dbReference>
<evidence type="ECO:0000256" key="14">
    <source>
        <dbReference type="PROSITE-ProRule" id="PRU00042"/>
    </source>
</evidence>
<evidence type="ECO:0000259" key="16">
    <source>
        <dbReference type="PROSITE" id="PS50011"/>
    </source>
</evidence>
<keyword evidence="7" id="KW-0547">Nucleotide-binding</keyword>
<dbReference type="EMBL" id="JBFXLS010000085">
    <property type="protein sequence ID" value="KAL2818248.1"/>
    <property type="molecule type" value="Genomic_DNA"/>
</dbReference>
<comment type="catalytic activity">
    <reaction evidence="12">
        <text>L-threonyl-[protein] + ATP = O-phospho-L-threonyl-[protein] + ADP + H(+)</text>
        <dbReference type="Rhea" id="RHEA:46608"/>
        <dbReference type="Rhea" id="RHEA-COMP:11060"/>
        <dbReference type="Rhea" id="RHEA-COMP:11605"/>
        <dbReference type="ChEBI" id="CHEBI:15378"/>
        <dbReference type="ChEBI" id="CHEBI:30013"/>
        <dbReference type="ChEBI" id="CHEBI:30616"/>
        <dbReference type="ChEBI" id="CHEBI:61977"/>
        <dbReference type="ChEBI" id="CHEBI:456216"/>
        <dbReference type="EC" id="2.7.11.1"/>
    </reaction>
</comment>
<dbReference type="InterPro" id="IPR013087">
    <property type="entry name" value="Znf_C2H2_type"/>
</dbReference>
<feature type="domain" description="C2H2-type" evidence="17">
    <location>
        <begin position="601"/>
        <end position="630"/>
    </location>
</feature>
<dbReference type="PROSITE" id="PS00108">
    <property type="entry name" value="PROTEIN_KINASE_ST"/>
    <property type="match status" value="1"/>
</dbReference>
<feature type="region of interest" description="Disordered" evidence="15">
    <location>
        <begin position="398"/>
        <end position="430"/>
    </location>
</feature>
<keyword evidence="5" id="KW-0723">Serine/threonine-protein kinase</keyword>
<reference evidence="18 19" key="1">
    <citation type="submission" date="2024-07" db="EMBL/GenBank/DDBJ databases">
        <title>Section-level genome sequencing and comparative genomics of Aspergillus sections Usti and Cavernicolus.</title>
        <authorList>
            <consortium name="Lawrence Berkeley National Laboratory"/>
            <person name="Nybo J.L."/>
            <person name="Vesth T.C."/>
            <person name="Theobald S."/>
            <person name="Frisvad J.C."/>
            <person name="Larsen T.O."/>
            <person name="Kjaerboelling I."/>
            <person name="Rothschild-Mancinelli K."/>
            <person name="Lyhne E.K."/>
            <person name="Kogle M.E."/>
            <person name="Barry K."/>
            <person name="Clum A."/>
            <person name="Na H."/>
            <person name="Ledsgaard L."/>
            <person name="Lin J."/>
            <person name="Lipzen A."/>
            <person name="Kuo A."/>
            <person name="Riley R."/>
            <person name="Mondo S."/>
            <person name="LaButti K."/>
            <person name="Haridas S."/>
            <person name="Pangalinan J."/>
            <person name="Salamov A.A."/>
            <person name="Simmons B.A."/>
            <person name="Magnuson J.K."/>
            <person name="Chen J."/>
            <person name="Drula E."/>
            <person name="Henrissat B."/>
            <person name="Wiebenga A."/>
            <person name="Lubbers R.J."/>
            <person name="Gomes A.C."/>
            <person name="Makela M.R."/>
            <person name="Stajich J."/>
            <person name="Grigoriev I.V."/>
            <person name="Mortensen U.H."/>
            <person name="De vries R.P."/>
            <person name="Baker S.E."/>
            <person name="Andersen M.R."/>
        </authorList>
    </citation>
    <scope>NUCLEOTIDE SEQUENCE [LARGE SCALE GENOMIC DNA]</scope>
    <source>
        <strain evidence="18 19">CBS 600.67</strain>
    </source>
</reference>
<evidence type="ECO:0000256" key="11">
    <source>
        <dbReference type="ARBA" id="ARBA00030237"/>
    </source>
</evidence>
<evidence type="ECO:0000256" key="4">
    <source>
        <dbReference type="ARBA" id="ARBA00019599"/>
    </source>
</evidence>
<keyword evidence="6" id="KW-0808">Transferase</keyword>
<name>A0ABR4HU75_9EURO</name>
<feature type="region of interest" description="Disordered" evidence="15">
    <location>
        <begin position="318"/>
        <end position="384"/>
    </location>
</feature>
<protein>
    <recommendedName>
        <fullName evidence="3">Serine/threonine-protein kinase ATG1</fullName>
        <ecNumber evidence="2">2.7.11.1</ecNumber>
    </recommendedName>
    <alternativeName>
        <fullName evidence="11">Autophagy-related protein 1</fullName>
    </alternativeName>
    <alternativeName>
        <fullName evidence="4">Serine/threonine-protein kinase atg1</fullName>
    </alternativeName>
</protein>
<feature type="domain" description="C2H2-type" evidence="17">
    <location>
        <begin position="719"/>
        <end position="746"/>
    </location>
</feature>
<keyword evidence="14" id="KW-0862">Zinc</keyword>
<evidence type="ECO:0000256" key="9">
    <source>
        <dbReference type="ARBA" id="ARBA00022840"/>
    </source>
</evidence>
<evidence type="ECO:0000256" key="2">
    <source>
        <dbReference type="ARBA" id="ARBA00012513"/>
    </source>
</evidence>
<dbReference type="SUPFAM" id="SSF56112">
    <property type="entry name" value="Protein kinase-like (PK-like)"/>
    <property type="match status" value="1"/>
</dbReference>
<comment type="subcellular location">
    <subcellularLocation>
        <location evidence="1">Preautophagosomal structure membrane</location>
        <topology evidence="1">Peripheral membrane protein</topology>
    </subcellularLocation>
</comment>
<evidence type="ECO:0000313" key="19">
    <source>
        <dbReference type="Proteomes" id="UP001610335"/>
    </source>
</evidence>
<keyword evidence="14" id="KW-0863">Zinc-finger</keyword>
<dbReference type="PANTHER" id="PTHR24348">
    <property type="entry name" value="SERINE/THREONINE-PROTEIN KINASE UNC-51-RELATED"/>
    <property type="match status" value="1"/>
</dbReference>
<comment type="caution">
    <text evidence="18">The sequence shown here is derived from an EMBL/GenBank/DDBJ whole genome shotgun (WGS) entry which is preliminary data.</text>
</comment>
<dbReference type="SMART" id="SM00355">
    <property type="entry name" value="ZnF_C2H2"/>
    <property type="match status" value="4"/>
</dbReference>
<dbReference type="Pfam" id="PF00069">
    <property type="entry name" value="Pkinase"/>
    <property type="match status" value="1"/>
</dbReference>
<proteinExistence type="predicted"/>
<feature type="compositionally biased region" description="Low complexity" evidence="15">
    <location>
        <begin position="518"/>
        <end position="531"/>
    </location>
</feature>
<keyword evidence="10" id="KW-0072">Autophagy</keyword>
<dbReference type="Gene3D" id="1.10.510.10">
    <property type="entry name" value="Transferase(Phosphotransferase) domain 1"/>
    <property type="match status" value="1"/>
</dbReference>
<feature type="domain" description="Protein kinase" evidence="16">
    <location>
        <begin position="35"/>
        <end position="299"/>
    </location>
</feature>
<evidence type="ECO:0000256" key="15">
    <source>
        <dbReference type="SAM" id="MobiDB-lite"/>
    </source>
</evidence>
<evidence type="ECO:0000256" key="3">
    <source>
        <dbReference type="ARBA" id="ARBA00018572"/>
    </source>
</evidence>
<organism evidence="18 19">
    <name type="scientific">Aspergillus cavernicola</name>
    <dbReference type="NCBI Taxonomy" id="176166"/>
    <lineage>
        <taxon>Eukaryota</taxon>
        <taxon>Fungi</taxon>
        <taxon>Dikarya</taxon>
        <taxon>Ascomycota</taxon>
        <taxon>Pezizomycotina</taxon>
        <taxon>Eurotiomycetes</taxon>
        <taxon>Eurotiomycetidae</taxon>
        <taxon>Eurotiales</taxon>
        <taxon>Aspergillaceae</taxon>
        <taxon>Aspergillus</taxon>
        <taxon>Aspergillus subgen. Nidulantes</taxon>
    </lineage>
</organism>
<evidence type="ECO:0000256" key="1">
    <source>
        <dbReference type="ARBA" id="ARBA00004623"/>
    </source>
</evidence>
<feature type="region of interest" description="Disordered" evidence="15">
    <location>
        <begin position="457"/>
        <end position="594"/>
    </location>
</feature>
<keyword evidence="9" id="KW-0067">ATP-binding</keyword>
<feature type="compositionally biased region" description="Basic and acidic residues" evidence="15">
    <location>
        <begin position="581"/>
        <end position="593"/>
    </location>
</feature>
<dbReference type="InterPro" id="IPR000719">
    <property type="entry name" value="Prot_kinase_dom"/>
</dbReference>
<sequence>MEPFLSTSLVDWRLDTRFDVNGDRYHTGSYGPECWRPLKRLGNGTFGDVWQEHRVFSANQNTFRAVKQIRRLQAGFLTISKRELEALVTFSNPDVPEYQDHFVQFLGWFDDEHHLYIAMEYMHFGDLQQYITFRSFPESEAASIASQVAQGLHYMHESSFVHRDIKPLNILVSEPGPRWHVKLADFGLAKSMDGTILATQFIGTRGYMAPELIEESATEYTPAVDLWALGAVVFCMRTRVPPFPSTRHLIDYVYHQKIEHITKPLGMSSGYCVDFVLGTMAAEAPSRLTIQQVLAHDWLSMQSGVEHHGYTAESTMATNPWDQIGSNAWSSTISNESSREGTPNRGSNRHPQAMGSAPQPRSGGLPPYNTMRSQSEQTVTPASQVSALHATSATLSAAGWPRASGGSQGSEYKAQQERASIAKQEAVEKRDRELRERLVLEFGYTEEEVEDILNKKNKKGKKDKDDKRGNSDSLSADGPAYPGRSYPNQLQTALPLRTSSKPASNAQNTPHTDAATTAPVGGSPVPSASSSRHQLKNPESTLQEIPTWEEKGEATPSLSAEKTSIKDNEPPASYSGSNHEIAQEDVSKHKASSDTDQDPFLTCVTCKESFHFRSDLLKHLKKQQHARDLVTKEGRYYKRSEAPRTPQNKQLLLRCNLCNETFDCSHCFANHRKDSGHGQNTDDPLVTCRTCHESFECHDDLLGHLRGFGHARSSKDSLRTCRICNKGFNCFNCLSNHLNSSGHGQE</sequence>
<feature type="compositionally biased region" description="Polar residues" evidence="15">
    <location>
        <begin position="318"/>
        <end position="350"/>
    </location>
</feature>
<feature type="compositionally biased region" description="Polar residues" evidence="15">
    <location>
        <begin position="370"/>
        <end position="384"/>
    </location>
</feature>
<evidence type="ECO:0000256" key="7">
    <source>
        <dbReference type="ARBA" id="ARBA00022741"/>
    </source>
</evidence>
<evidence type="ECO:0000313" key="18">
    <source>
        <dbReference type="EMBL" id="KAL2818248.1"/>
    </source>
</evidence>
<dbReference type="PANTHER" id="PTHR24348:SF22">
    <property type="entry name" value="NON-SPECIFIC SERINE_THREONINE PROTEIN KINASE"/>
    <property type="match status" value="1"/>
</dbReference>
<dbReference type="PROSITE" id="PS00028">
    <property type="entry name" value="ZINC_FINGER_C2H2_1"/>
    <property type="match status" value="4"/>
</dbReference>
<evidence type="ECO:0000256" key="5">
    <source>
        <dbReference type="ARBA" id="ARBA00022527"/>
    </source>
</evidence>